<sequence>MVKNYQIIYIRPYPVFAVWGIIAWLTLAFVYVHYLVGVNYAAQSPVILGTYAGLVVLVCLLAIVTDPDTEFYFKKKIEDKGDGGEKGDADGNEREGTIVRSLIGFKRWEVRFVTPEFLGDSWIDGVRHDEASIRI</sequence>
<dbReference type="OrthoDB" id="10330268at2759"/>
<comment type="caution">
    <text evidence="2">The sequence shown here is derived from an EMBL/GenBank/DDBJ whole genome shotgun (WGS) entry which is preliminary data.</text>
</comment>
<evidence type="ECO:0000256" key="1">
    <source>
        <dbReference type="SAM" id="Phobius"/>
    </source>
</evidence>
<name>A0A1E3BL16_ASPCR</name>
<dbReference type="EMBL" id="JXNT01000002">
    <property type="protein sequence ID" value="ODM21597.1"/>
    <property type="molecule type" value="Genomic_DNA"/>
</dbReference>
<keyword evidence="3" id="KW-1185">Reference proteome</keyword>
<keyword evidence="1" id="KW-0472">Membrane</keyword>
<reference evidence="2 3" key="1">
    <citation type="journal article" date="2016" name="BMC Genomics">
        <title>Comparative genomic and transcriptomic analyses of the Fuzhuan brick tea-fermentation fungus Aspergillus cristatus.</title>
        <authorList>
            <person name="Ge Y."/>
            <person name="Wang Y."/>
            <person name="Liu Y."/>
            <person name="Tan Y."/>
            <person name="Ren X."/>
            <person name="Zhang X."/>
            <person name="Hyde K.D."/>
            <person name="Liu Y."/>
            <person name="Liu Z."/>
        </authorList>
    </citation>
    <scope>NUCLEOTIDE SEQUENCE [LARGE SCALE GENOMIC DNA]</scope>
    <source>
        <strain evidence="2 3">GZAAS20.1005</strain>
    </source>
</reference>
<evidence type="ECO:0000313" key="3">
    <source>
        <dbReference type="Proteomes" id="UP000094569"/>
    </source>
</evidence>
<proteinExistence type="predicted"/>
<accession>A0A1E3BL16</accession>
<dbReference type="VEuPathDB" id="FungiDB:SI65_02441"/>
<feature type="transmembrane region" description="Helical" evidence="1">
    <location>
        <begin position="46"/>
        <end position="65"/>
    </location>
</feature>
<dbReference type="Proteomes" id="UP000094569">
    <property type="component" value="Unassembled WGS sequence"/>
</dbReference>
<keyword evidence="1" id="KW-1133">Transmembrane helix</keyword>
<keyword evidence="1" id="KW-0812">Transmembrane</keyword>
<gene>
    <name evidence="2" type="ORF">SI65_02441</name>
</gene>
<feature type="transmembrane region" description="Helical" evidence="1">
    <location>
        <begin position="12"/>
        <end position="34"/>
    </location>
</feature>
<organism evidence="2 3">
    <name type="scientific">Aspergillus cristatus</name>
    <name type="common">Chinese Fuzhuan brick tea-fermentation fungus</name>
    <name type="synonym">Eurotium cristatum</name>
    <dbReference type="NCBI Taxonomy" id="573508"/>
    <lineage>
        <taxon>Eukaryota</taxon>
        <taxon>Fungi</taxon>
        <taxon>Dikarya</taxon>
        <taxon>Ascomycota</taxon>
        <taxon>Pezizomycotina</taxon>
        <taxon>Eurotiomycetes</taxon>
        <taxon>Eurotiomycetidae</taxon>
        <taxon>Eurotiales</taxon>
        <taxon>Aspergillaceae</taxon>
        <taxon>Aspergillus</taxon>
        <taxon>Aspergillus subgen. Aspergillus</taxon>
    </lineage>
</organism>
<protein>
    <submittedName>
        <fullName evidence="2">Uncharacterized protein</fullName>
    </submittedName>
</protein>
<dbReference type="AlphaFoldDB" id="A0A1E3BL16"/>
<evidence type="ECO:0000313" key="2">
    <source>
        <dbReference type="EMBL" id="ODM21597.1"/>
    </source>
</evidence>